<dbReference type="PROSITE" id="PS50222">
    <property type="entry name" value="EF_HAND_2"/>
    <property type="match status" value="1"/>
</dbReference>
<comment type="caution">
    <text evidence="6">Lacks conserved residue(s) required for the propagation of feature annotation.</text>
</comment>
<dbReference type="InterPro" id="IPR022684">
    <property type="entry name" value="Calpain_cysteine_protease"/>
</dbReference>
<dbReference type="PROSITE" id="PS50203">
    <property type="entry name" value="CALPAIN_CAT"/>
    <property type="match status" value="1"/>
</dbReference>
<reference evidence="7 8" key="1">
    <citation type="submission" date="2016-02" db="EMBL/GenBank/DDBJ databases">
        <title>Genome analysis of coral dinoflagellate symbionts highlights evolutionary adaptations to a symbiotic lifestyle.</title>
        <authorList>
            <person name="Aranda M."/>
            <person name="Li Y."/>
            <person name="Liew Y.J."/>
            <person name="Baumgarten S."/>
            <person name="Simakov O."/>
            <person name="Wilson M."/>
            <person name="Piel J."/>
            <person name="Ashoor H."/>
            <person name="Bougouffa S."/>
            <person name="Bajic V.B."/>
            <person name="Ryu T."/>
            <person name="Ravasi T."/>
            <person name="Bayer T."/>
            <person name="Micklem G."/>
            <person name="Kim H."/>
            <person name="Bhak J."/>
            <person name="Lajeunesse T.C."/>
            <person name="Voolstra C.R."/>
        </authorList>
    </citation>
    <scope>NUCLEOTIDE SEQUENCE [LARGE SCALE GENOMIC DNA]</scope>
    <source>
        <strain evidence="7 8">CCMP2467</strain>
    </source>
</reference>
<sequence length="693" mass="75953">MFVDEQFPPDESSLWGGDSLQRWCYEKLEWLRPHQLRPMPNSLFDADAKPRTCSVRQGCIPDCHLVSAIALLAQQPHLARRLFVAYKPEEGICTVKLFNGSWQEVTVDTLLPCVKLRPAFAHHDGGRELFACFLEKACAKLHGSYACLCGGRVDESLFTLTAAPTLEIRTAMREALLENLQTNGDANLLACGSVSSTSGPSCPVSALPIRPNHTYIVTCIGDPGPNPSIMVLDLSADEGDQKRPESSIGELLMHLDDFLRTFNRLFVCFVGHFHASSSLPRHSVDVAVTVGNAGGASSFPTFEDNAMFRIVPACKMLLAVTLAQREIPQTAREFNMYGRFPLPQIGVTVLRQEVFPDVPTDAKSCTRNRRRILHQTPFEGKRQASLVFEVESLPPNLEYRVVPSHFFPGDCGSGQFQLHFTWSGPEDAVLIEEITACSCGTDVRFSGTLAPGNMAMFSSQSPSFRVCSPSAPVHVTATLTRRLESTLCWWKQDPLQALLHDLFCLFDADADGFLSRDELADLSSGLLRNDLPSKSAAGCTKQQIFAKRCDQLDLDTISFGQFLSQNLWSGLATKRDLERNALRMRGAGDRNSRDLHSLGACAAADSSYAAVAVLNCPAQSFQDARASLAKGCSELPVLSDAAVWSTSYSIQQPEFYLCPVLQGSASSAGCSFELRIQSSRSELHVEMAGDACF</sequence>
<dbReference type="InterPro" id="IPR018247">
    <property type="entry name" value="EF_Hand_1_Ca_BS"/>
</dbReference>
<evidence type="ECO:0000256" key="3">
    <source>
        <dbReference type="ARBA" id="ARBA00022801"/>
    </source>
</evidence>
<organism evidence="7 8">
    <name type="scientific">Symbiodinium microadriaticum</name>
    <name type="common">Dinoflagellate</name>
    <name type="synonym">Zooxanthella microadriatica</name>
    <dbReference type="NCBI Taxonomy" id="2951"/>
    <lineage>
        <taxon>Eukaryota</taxon>
        <taxon>Sar</taxon>
        <taxon>Alveolata</taxon>
        <taxon>Dinophyceae</taxon>
        <taxon>Suessiales</taxon>
        <taxon>Symbiodiniaceae</taxon>
        <taxon>Symbiodinium</taxon>
    </lineage>
</organism>
<keyword evidence="3" id="KW-0378">Hydrolase</keyword>
<dbReference type="InterPro" id="IPR036213">
    <property type="entry name" value="Calpain_III_sf"/>
</dbReference>
<dbReference type="PANTHER" id="PTHR10183">
    <property type="entry name" value="CALPAIN"/>
    <property type="match status" value="1"/>
</dbReference>
<comment type="caution">
    <text evidence="7">The sequence shown here is derived from an EMBL/GenBank/DDBJ whole genome shotgun (WGS) entry which is preliminary data.</text>
</comment>
<protein>
    <submittedName>
        <fullName evidence="7">Calpain-type cysteine protease DEK1</fullName>
    </submittedName>
</protein>
<keyword evidence="8" id="KW-1185">Reference proteome</keyword>
<evidence type="ECO:0000313" key="7">
    <source>
        <dbReference type="EMBL" id="OLQ07799.1"/>
    </source>
</evidence>
<dbReference type="PANTHER" id="PTHR10183:SF379">
    <property type="entry name" value="CALPAIN-5"/>
    <property type="match status" value="1"/>
</dbReference>
<feature type="active site" evidence="5">
    <location>
        <position position="213"/>
    </location>
</feature>
<dbReference type="InterPro" id="IPR002048">
    <property type="entry name" value="EF_hand_dom"/>
</dbReference>
<comment type="similarity">
    <text evidence="1">Belongs to the peptidase C2 family.</text>
</comment>
<dbReference type="Gene3D" id="1.10.238.10">
    <property type="entry name" value="EF-hand"/>
    <property type="match status" value="1"/>
</dbReference>
<dbReference type="PROSITE" id="PS00018">
    <property type="entry name" value="EF_HAND_1"/>
    <property type="match status" value="1"/>
</dbReference>
<evidence type="ECO:0000256" key="5">
    <source>
        <dbReference type="PIRSR" id="PIRSR622684-1"/>
    </source>
</evidence>
<dbReference type="InterPro" id="IPR001300">
    <property type="entry name" value="Peptidase_C2_calpain_cat"/>
</dbReference>
<evidence type="ECO:0000256" key="6">
    <source>
        <dbReference type="PROSITE-ProRule" id="PRU00239"/>
    </source>
</evidence>
<dbReference type="SUPFAM" id="SSF49758">
    <property type="entry name" value="Calpain large subunit, middle domain (domain III)"/>
    <property type="match status" value="1"/>
</dbReference>
<dbReference type="EMBL" id="LSRX01000131">
    <property type="protein sequence ID" value="OLQ07799.1"/>
    <property type="molecule type" value="Genomic_DNA"/>
</dbReference>
<keyword evidence="4" id="KW-0788">Thiol protease</keyword>
<dbReference type="SMART" id="SM00230">
    <property type="entry name" value="CysPc"/>
    <property type="match status" value="1"/>
</dbReference>
<dbReference type="Proteomes" id="UP000186817">
    <property type="component" value="Unassembled WGS sequence"/>
</dbReference>
<evidence type="ECO:0000256" key="1">
    <source>
        <dbReference type="ARBA" id="ARBA00007623"/>
    </source>
</evidence>
<evidence type="ECO:0000256" key="2">
    <source>
        <dbReference type="ARBA" id="ARBA00022670"/>
    </source>
</evidence>
<dbReference type="GO" id="GO:0005509">
    <property type="term" value="F:calcium ion binding"/>
    <property type="evidence" value="ECO:0007669"/>
    <property type="project" value="InterPro"/>
</dbReference>
<accession>A0A1Q9EK35</accession>
<evidence type="ECO:0000256" key="4">
    <source>
        <dbReference type="ARBA" id="ARBA00022807"/>
    </source>
</evidence>
<name>A0A1Q9EK35_SYMMI</name>
<dbReference type="PRINTS" id="PR00704">
    <property type="entry name" value="CALPAIN"/>
</dbReference>
<dbReference type="GO" id="GO:0006508">
    <property type="term" value="P:proteolysis"/>
    <property type="evidence" value="ECO:0007669"/>
    <property type="project" value="UniProtKB-KW"/>
</dbReference>
<dbReference type="Pfam" id="PF00648">
    <property type="entry name" value="Peptidase_C2"/>
    <property type="match status" value="1"/>
</dbReference>
<dbReference type="GO" id="GO:0004198">
    <property type="term" value="F:calcium-dependent cysteine-type endopeptidase activity"/>
    <property type="evidence" value="ECO:0007669"/>
    <property type="project" value="InterPro"/>
</dbReference>
<dbReference type="OrthoDB" id="424753at2759"/>
<dbReference type="InterPro" id="IPR038765">
    <property type="entry name" value="Papain-like_cys_pep_sf"/>
</dbReference>
<dbReference type="AlphaFoldDB" id="A0A1Q9EK35"/>
<keyword evidence="2 7" id="KW-0645">Protease</keyword>
<feature type="active site" evidence="5">
    <location>
        <position position="63"/>
    </location>
</feature>
<dbReference type="SUPFAM" id="SSF54001">
    <property type="entry name" value="Cysteine proteinases"/>
    <property type="match status" value="1"/>
</dbReference>
<proteinExistence type="inferred from homology"/>
<gene>
    <name evidence="7" type="primary">DEK1</name>
    <name evidence="7" type="ORF">AK812_SmicGene8793</name>
</gene>
<evidence type="ECO:0000313" key="8">
    <source>
        <dbReference type="Proteomes" id="UP000186817"/>
    </source>
</evidence>